<reference evidence="3" key="2">
    <citation type="submission" date="2021-04" db="EMBL/GenBank/DDBJ databases">
        <authorList>
            <person name="Gilroy R."/>
        </authorList>
    </citation>
    <scope>NUCLEOTIDE SEQUENCE</scope>
    <source>
        <strain evidence="3">CHK186-1790</strain>
    </source>
</reference>
<dbReference type="HAMAP" id="MF_01103">
    <property type="entry name" value="UPF0291"/>
    <property type="match status" value="1"/>
</dbReference>
<keyword evidence="1 2" id="KW-0963">Cytoplasm</keyword>
<comment type="subcellular location">
    <subcellularLocation>
        <location evidence="2">Cytoplasm</location>
    </subcellularLocation>
</comment>
<comment type="caution">
    <text evidence="3">The sequence shown here is derived from an EMBL/GenBank/DDBJ whole genome shotgun (WGS) entry which is preliminary data.</text>
</comment>
<organism evidence="3 4">
    <name type="scientific">Candidatus Intestinimonas pullistercoris</name>
    <dbReference type="NCBI Taxonomy" id="2838623"/>
    <lineage>
        <taxon>Bacteria</taxon>
        <taxon>Bacillati</taxon>
        <taxon>Bacillota</taxon>
        <taxon>Clostridia</taxon>
        <taxon>Eubacteriales</taxon>
        <taxon>Intestinimonas</taxon>
    </lineage>
</organism>
<dbReference type="PANTHER" id="PTHR37300:SF2">
    <property type="entry name" value="UPF0291 PROTEIN BC_1827"/>
    <property type="match status" value="1"/>
</dbReference>
<dbReference type="AlphaFoldDB" id="A0A9D2NXM5"/>
<dbReference type="InterPro" id="IPR009242">
    <property type="entry name" value="DUF896"/>
</dbReference>
<comment type="similarity">
    <text evidence="2">Belongs to the UPF0291 family.</text>
</comment>
<proteinExistence type="inferred from homology"/>
<dbReference type="Proteomes" id="UP000823882">
    <property type="component" value="Unassembled WGS sequence"/>
</dbReference>
<evidence type="ECO:0000313" key="4">
    <source>
        <dbReference type="Proteomes" id="UP000823882"/>
    </source>
</evidence>
<dbReference type="Pfam" id="PF05979">
    <property type="entry name" value="DUF896"/>
    <property type="match status" value="1"/>
</dbReference>
<evidence type="ECO:0000256" key="2">
    <source>
        <dbReference type="HAMAP-Rule" id="MF_01103"/>
    </source>
</evidence>
<name>A0A9D2NXM5_9FIRM</name>
<reference evidence="3" key="1">
    <citation type="journal article" date="2021" name="PeerJ">
        <title>Extensive microbial diversity within the chicken gut microbiome revealed by metagenomics and culture.</title>
        <authorList>
            <person name="Gilroy R."/>
            <person name="Ravi A."/>
            <person name="Getino M."/>
            <person name="Pursley I."/>
            <person name="Horton D.L."/>
            <person name="Alikhan N.F."/>
            <person name="Baker D."/>
            <person name="Gharbi K."/>
            <person name="Hall N."/>
            <person name="Watson M."/>
            <person name="Adriaenssens E.M."/>
            <person name="Foster-Nyarko E."/>
            <person name="Jarju S."/>
            <person name="Secka A."/>
            <person name="Antonio M."/>
            <person name="Oren A."/>
            <person name="Chaudhuri R.R."/>
            <person name="La Ragione R."/>
            <person name="Hildebrand F."/>
            <person name="Pallen M.J."/>
        </authorList>
    </citation>
    <scope>NUCLEOTIDE SEQUENCE</scope>
    <source>
        <strain evidence="3">CHK186-1790</strain>
    </source>
</reference>
<dbReference type="GO" id="GO:0005737">
    <property type="term" value="C:cytoplasm"/>
    <property type="evidence" value="ECO:0007669"/>
    <property type="project" value="UniProtKB-SubCell"/>
</dbReference>
<accession>A0A9D2NXM5</accession>
<dbReference type="EMBL" id="DWWJ01000036">
    <property type="protein sequence ID" value="HJC40322.1"/>
    <property type="molecule type" value="Genomic_DNA"/>
</dbReference>
<evidence type="ECO:0000313" key="3">
    <source>
        <dbReference type="EMBL" id="HJC40322.1"/>
    </source>
</evidence>
<protein>
    <recommendedName>
        <fullName evidence="2">UPF0291 protein H9701_02045</fullName>
    </recommendedName>
</protein>
<evidence type="ECO:0000256" key="1">
    <source>
        <dbReference type="ARBA" id="ARBA00022490"/>
    </source>
</evidence>
<gene>
    <name evidence="3" type="ORF">H9701_02045</name>
</gene>
<dbReference type="PANTHER" id="PTHR37300">
    <property type="entry name" value="UPF0291 PROTEIN CBO2609/CLC_2481"/>
    <property type="match status" value="1"/>
</dbReference>
<dbReference type="SUPFAM" id="SSF158221">
    <property type="entry name" value="YnzC-like"/>
    <property type="match status" value="1"/>
</dbReference>
<dbReference type="Gene3D" id="1.10.287.540">
    <property type="entry name" value="Helix hairpin bin"/>
    <property type="match status" value="1"/>
</dbReference>
<sequence length="68" mass="7871">MEQHKIDRINELARKAKADGLTLEEEAEREGLRAEYRAAIRESLTAHLENTYVVDQHGNKTKLKKKKP</sequence>